<reference evidence="5" key="1">
    <citation type="submission" date="2017-06" db="EMBL/GenBank/DDBJ databases">
        <authorList>
            <person name="Varghese N."/>
            <person name="Submissions S."/>
        </authorList>
    </citation>
    <scope>NUCLEOTIDE SEQUENCE [LARGE SCALE GENOMIC DNA]</scope>
    <source>
        <strain evidence="5">Ca-68</strain>
    </source>
</reference>
<keyword evidence="2" id="KW-0547">Nucleotide-binding</keyword>
<evidence type="ECO:0000256" key="1">
    <source>
        <dbReference type="ARBA" id="ARBA00007381"/>
    </source>
</evidence>
<dbReference type="EMBL" id="FZOA01000003">
    <property type="protein sequence ID" value="SNR74290.1"/>
    <property type="molecule type" value="Genomic_DNA"/>
</dbReference>
<gene>
    <name evidence="4" type="ORF">SAMN05192560_0820</name>
</gene>
<protein>
    <submittedName>
        <fullName evidence="4">Hypothetical chaperone protein</fullName>
    </submittedName>
</protein>
<dbReference type="InterPro" id="IPR018181">
    <property type="entry name" value="Heat_shock_70_CS"/>
</dbReference>
<dbReference type="PROSITE" id="PS00329">
    <property type="entry name" value="HSP70_2"/>
    <property type="match status" value="1"/>
</dbReference>
<proteinExistence type="inferred from homology"/>
<evidence type="ECO:0000256" key="3">
    <source>
        <dbReference type="ARBA" id="ARBA00022840"/>
    </source>
</evidence>
<dbReference type="GO" id="GO:0140662">
    <property type="term" value="F:ATP-dependent protein folding chaperone"/>
    <property type="evidence" value="ECO:0007669"/>
    <property type="project" value="InterPro"/>
</dbReference>
<dbReference type="NCBIfam" id="NF008673">
    <property type="entry name" value="PRK11678.1"/>
    <property type="match status" value="1"/>
</dbReference>
<dbReference type="SUPFAM" id="SSF53067">
    <property type="entry name" value="Actin-like ATPase domain"/>
    <property type="match status" value="2"/>
</dbReference>
<dbReference type="OrthoDB" id="9807934at2"/>
<dbReference type="Gene3D" id="3.30.420.40">
    <property type="match status" value="3"/>
</dbReference>
<dbReference type="Proteomes" id="UP000198305">
    <property type="component" value="Unassembled WGS sequence"/>
</dbReference>
<organism evidence="4 5">
    <name type="scientific">Methylobacillus rhizosphaerae</name>
    <dbReference type="NCBI Taxonomy" id="551994"/>
    <lineage>
        <taxon>Bacteria</taxon>
        <taxon>Pseudomonadati</taxon>
        <taxon>Pseudomonadota</taxon>
        <taxon>Betaproteobacteria</taxon>
        <taxon>Nitrosomonadales</taxon>
        <taxon>Methylophilaceae</taxon>
        <taxon>Methylobacillus</taxon>
    </lineage>
</organism>
<dbReference type="GO" id="GO:0005524">
    <property type="term" value="F:ATP binding"/>
    <property type="evidence" value="ECO:0007669"/>
    <property type="project" value="UniProtKB-KW"/>
</dbReference>
<dbReference type="Gene3D" id="3.90.640.10">
    <property type="entry name" value="Actin, Chain A, domain 4"/>
    <property type="match status" value="1"/>
</dbReference>
<dbReference type="InterPro" id="IPR043129">
    <property type="entry name" value="ATPase_NBD"/>
</dbReference>
<sequence length="419" mass="46229">MHCGIDYGTSNSSLGIVRAGKVIQAQLEAGSVYLPSAIYRAFPEHELNEDITSRSIRQQLGNAEGLLYGTQAIDSYIRHPGDGLFMKSPKVFLGSDLNKDQMDFFEVVIARMMTHILEQARTFYGHDLTQAVIGRPIRYHGIRGEQGDKQALAIMEHAAMEAGLQEIVFMYEPLAAALDYEQGLNQDEVLLVVDVGGGTTDCSVVRVGPSYREKRERSADLLAYSGNRVGGVDLDINLGWHNIMPLFGRGTDELHNKAFDAISVNSIPSQQAFYSRFEMPIHGKASLERERLYTVWLDKLSSHLVRSAELAKIALSDADSHILNLDYVEDDLQTHVTREDFRAAIERSTEKIRQVIEDARQASETAIDKIYLTGGSAVSPVIQQVIRNVVGDAVPFVSGNMHGSVACGLSVFASRHFAG</sequence>
<dbReference type="InterPro" id="IPR013126">
    <property type="entry name" value="Hsp_70_fam"/>
</dbReference>
<keyword evidence="5" id="KW-1185">Reference proteome</keyword>
<accession>A0A238YTB2</accession>
<comment type="similarity">
    <text evidence="1">Belongs to the heat shock protein 70 family.</text>
</comment>
<evidence type="ECO:0000256" key="2">
    <source>
        <dbReference type="ARBA" id="ARBA00022741"/>
    </source>
</evidence>
<dbReference type="RefSeq" id="WP_089374954.1">
    <property type="nucleotide sequence ID" value="NZ_FZOA01000003.1"/>
</dbReference>
<dbReference type="AlphaFoldDB" id="A0A238YTB2"/>
<name>A0A238YTB2_9PROT</name>
<dbReference type="PANTHER" id="PTHR19375">
    <property type="entry name" value="HEAT SHOCK PROTEIN 70KDA"/>
    <property type="match status" value="1"/>
</dbReference>
<keyword evidence="3" id="KW-0067">ATP-binding</keyword>
<evidence type="ECO:0000313" key="5">
    <source>
        <dbReference type="Proteomes" id="UP000198305"/>
    </source>
</evidence>
<dbReference type="Pfam" id="PF00012">
    <property type="entry name" value="HSP70"/>
    <property type="match status" value="2"/>
</dbReference>
<evidence type="ECO:0000313" key="4">
    <source>
        <dbReference type="EMBL" id="SNR74290.1"/>
    </source>
</evidence>